<evidence type="ECO:0000256" key="10">
    <source>
        <dbReference type="ARBA" id="ARBA00022723"/>
    </source>
</evidence>
<dbReference type="HAMAP" id="MF_01520">
    <property type="entry name" value="IspDF"/>
    <property type="match status" value="1"/>
</dbReference>
<keyword evidence="11 14" id="KW-0414">Isoprene biosynthesis</keyword>
<dbReference type="CDD" id="cd00554">
    <property type="entry name" value="MECDP_synthase"/>
    <property type="match status" value="1"/>
</dbReference>
<evidence type="ECO:0000256" key="12">
    <source>
        <dbReference type="ARBA" id="ARBA00023239"/>
    </source>
</evidence>
<evidence type="ECO:0000313" key="16">
    <source>
        <dbReference type="EMBL" id="RIA45838.1"/>
    </source>
</evidence>
<comment type="similarity">
    <text evidence="14">In the N-terminal section; belongs to the IspD/TarI cytidylyltransferase family. IspD subfamily.</text>
</comment>
<dbReference type="InterPro" id="IPR026596">
    <property type="entry name" value="IspD/F"/>
</dbReference>
<keyword evidence="9 14" id="KW-0548">Nucleotidyltransferase</keyword>
<dbReference type="UniPathway" id="UPA00056">
    <property type="reaction ID" value="UER00093"/>
</dbReference>
<evidence type="ECO:0000256" key="8">
    <source>
        <dbReference type="ARBA" id="ARBA00022679"/>
    </source>
</evidence>
<evidence type="ECO:0000256" key="4">
    <source>
        <dbReference type="ARBA" id="ARBA00004709"/>
    </source>
</evidence>
<proteinExistence type="inferred from homology"/>
<dbReference type="PROSITE" id="PS01350">
    <property type="entry name" value="ISPF"/>
    <property type="match status" value="1"/>
</dbReference>
<dbReference type="GO" id="GO:0016114">
    <property type="term" value="P:terpenoid biosynthetic process"/>
    <property type="evidence" value="ECO:0007669"/>
    <property type="project" value="InterPro"/>
</dbReference>
<keyword evidence="17" id="KW-1185">Reference proteome</keyword>
<dbReference type="PANTHER" id="PTHR43181:SF1">
    <property type="entry name" value="2-C-METHYL-D-ERYTHRITOL 2,4-CYCLODIPHOSPHATE SYNTHASE, CHLOROPLASTIC"/>
    <property type="match status" value="1"/>
</dbReference>
<dbReference type="SUPFAM" id="SSF53448">
    <property type="entry name" value="Nucleotide-diphospho-sugar transferases"/>
    <property type="match status" value="1"/>
</dbReference>
<keyword evidence="10 14" id="KW-0479">Metal-binding</keyword>
<dbReference type="InterPro" id="IPR034683">
    <property type="entry name" value="IspD/TarI"/>
</dbReference>
<dbReference type="Pfam" id="PF01128">
    <property type="entry name" value="IspD"/>
    <property type="match status" value="1"/>
</dbReference>
<keyword evidence="13 14" id="KW-0511">Multifunctional enzyme</keyword>
<comment type="similarity">
    <text evidence="7">Belongs to the IspD/TarI cytidylyltransferase family. IspD subfamily.</text>
</comment>
<dbReference type="NCBIfam" id="NF006899">
    <property type="entry name" value="PRK09382.1"/>
    <property type="match status" value="1"/>
</dbReference>
<dbReference type="GO" id="GO:0050518">
    <property type="term" value="F:2-C-methyl-D-erythritol 4-phosphate cytidylyltransferase activity"/>
    <property type="evidence" value="ECO:0007669"/>
    <property type="project" value="UniProtKB-UniRule"/>
</dbReference>
<protein>
    <recommendedName>
        <fullName evidence="14">Bifunctional enzyme IspD/IspF</fullName>
    </recommendedName>
    <domain>
        <recommendedName>
            <fullName evidence="14">2-C-methyl-D-erythritol 4-phosphate cytidylyltransferase</fullName>
            <ecNumber evidence="14">2.7.7.60</ecNumber>
        </recommendedName>
        <alternativeName>
            <fullName evidence="14">4-diphosphocytidyl-2C-methyl-D-erythritol synthase</fullName>
        </alternativeName>
        <alternativeName>
            <fullName evidence="14">MEP cytidylyltransferase</fullName>
            <shortName evidence="14">MCT</shortName>
        </alternativeName>
    </domain>
    <domain>
        <recommendedName>
            <fullName evidence="14">2-C-methyl-D-erythritol 2,4-cyclodiphosphate synthase</fullName>
            <shortName evidence="14">MECDP-synthase</shortName>
            <shortName evidence="14">MECPP-synthase</shortName>
            <shortName evidence="14">MECPS</shortName>
            <ecNumber evidence="14">4.6.1.12</ecNumber>
        </recommendedName>
    </domain>
</protein>
<dbReference type="NCBIfam" id="TIGR00151">
    <property type="entry name" value="ispF"/>
    <property type="match status" value="1"/>
</dbReference>
<feature type="binding site" evidence="14">
    <location>
        <position position="365"/>
    </location>
    <ligand>
        <name>4-CDP-2-C-methyl-D-erythritol 2-phosphate</name>
        <dbReference type="ChEBI" id="CHEBI:57919"/>
    </ligand>
</feature>
<comment type="similarity">
    <text evidence="6">Belongs to the IspF family.</text>
</comment>
<dbReference type="InterPro" id="IPR036571">
    <property type="entry name" value="MECDP_synthase_sf"/>
</dbReference>
<evidence type="ECO:0000256" key="3">
    <source>
        <dbReference type="ARBA" id="ARBA00001968"/>
    </source>
</evidence>
<dbReference type="PANTHER" id="PTHR43181">
    <property type="entry name" value="2-C-METHYL-D-ERYTHRITOL 2,4-CYCLODIPHOSPHATE SYNTHASE, CHLOROPLASTIC"/>
    <property type="match status" value="1"/>
</dbReference>
<dbReference type="InterPro" id="IPR003526">
    <property type="entry name" value="MECDP_synthase"/>
</dbReference>
<dbReference type="GO" id="GO:0008685">
    <property type="term" value="F:2-C-methyl-D-erythritol 2,4-cyclodiphosphate synthase activity"/>
    <property type="evidence" value="ECO:0007669"/>
    <property type="project" value="UniProtKB-UniRule"/>
</dbReference>
<organism evidence="16 17">
    <name type="scientific">Hephaestia caeni</name>
    <dbReference type="NCBI Taxonomy" id="645617"/>
    <lineage>
        <taxon>Bacteria</taxon>
        <taxon>Pseudomonadati</taxon>
        <taxon>Pseudomonadota</taxon>
        <taxon>Alphaproteobacteria</taxon>
        <taxon>Sphingomonadales</taxon>
        <taxon>Sphingomonadaceae</taxon>
        <taxon>Hephaestia</taxon>
    </lineage>
</organism>
<evidence type="ECO:0000256" key="5">
    <source>
        <dbReference type="ARBA" id="ARBA00004787"/>
    </source>
</evidence>
<dbReference type="CDD" id="cd02516">
    <property type="entry name" value="CDP-ME_synthetase"/>
    <property type="match status" value="1"/>
</dbReference>
<evidence type="ECO:0000256" key="7">
    <source>
        <dbReference type="ARBA" id="ARBA00009789"/>
    </source>
</evidence>
<feature type="site" description="Transition state stabilizer" evidence="14">
    <location>
        <position position="356"/>
    </location>
</feature>
<feature type="binding site" evidence="14">
    <location>
        <begin position="257"/>
        <end position="258"/>
    </location>
    <ligand>
        <name>4-CDP-2-C-methyl-D-erythritol 2-phosphate</name>
        <dbReference type="ChEBI" id="CHEBI:57919"/>
    </ligand>
</feature>
<evidence type="ECO:0000256" key="11">
    <source>
        <dbReference type="ARBA" id="ARBA00023229"/>
    </source>
</evidence>
<sequence length="382" mass="39816">MTMHRTIALIVAAGQGTRLGGPPKQFAMLCGKPMIMHSYAALSAHEAIDDVVVVVGAGQSGMLAAAIGPVRHVTGGATRRESVQAGLASLADDAPARVLVHDAARPFLSAAVVDRLLAALETHDGAVPVLPIADTLAQGGATLGETVARDGLYRIQTPQAFRFEALLEAHARWPAGEEATDDAQMVRRFGGRIALVEGDTMLDKITYPTDIAAAEARIGGAMVSRSATGFDVHRLVAGEQLWLGGVLIPHDKGLSGHSDADVALHALTDALLGTIAAGDIGTHFPPSDPQWKDAASDRFLRHAAALIVARGGIVDFVDLTVMCEAPKIGPHREAIRARIASLLDLAPDQVSIKATTTERLGFTGRGEGIAAQAIATVRIPKG</sequence>
<comment type="pathway">
    <text evidence="5 14">Isoprenoid biosynthesis; isopentenyl diphosphate biosynthesis via DXP pathway; isopentenyl diphosphate from 1-deoxy-D-xylulose 5-phosphate: step 2/6.</text>
</comment>
<dbReference type="Proteomes" id="UP000266568">
    <property type="component" value="Unassembled WGS sequence"/>
</dbReference>
<feature type="region of interest" description="2-C-methyl-D-erythritol 2,4-cyclodiphosphate synthase" evidence="14">
    <location>
        <begin position="225"/>
        <end position="382"/>
    </location>
</feature>
<comment type="caution">
    <text evidence="14">Lacks conserved residue(s) required for the propagation of feature annotation.</text>
</comment>
<feature type="site" description="Positions MEP for the nucleophilic attack" evidence="14">
    <location>
        <position position="204"/>
    </location>
</feature>
<dbReference type="InterPro" id="IPR018294">
    <property type="entry name" value="ISPD_synthase_CS"/>
</dbReference>
<evidence type="ECO:0000256" key="1">
    <source>
        <dbReference type="ARBA" id="ARBA00000200"/>
    </source>
</evidence>
<evidence type="ECO:0000313" key="17">
    <source>
        <dbReference type="Proteomes" id="UP000266568"/>
    </source>
</evidence>
<feature type="binding site" evidence="14">
    <location>
        <position position="233"/>
    </location>
    <ligand>
        <name>a divalent metal cation</name>
        <dbReference type="ChEBI" id="CHEBI:60240"/>
    </ligand>
</feature>
<dbReference type="GO" id="GO:0019288">
    <property type="term" value="P:isopentenyl diphosphate biosynthetic process, methylerythritol 4-phosphate pathway"/>
    <property type="evidence" value="ECO:0007669"/>
    <property type="project" value="UniProtKB-UniRule"/>
</dbReference>
<feature type="binding site" evidence="14">
    <location>
        <position position="231"/>
    </location>
    <ligand>
        <name>a divalent metal cation</name>
        <dbReference type="ChEBI" id="CHEBI:60240"/>
    </ligand>
</feature>
<dbReference type="GO" id="GO:0046872">
    <property type="term" value="F:metal ion binding"/>
    <property type="evidence" value="ECO:0007669"/>
    <property type="project" value="UniProtKB-KW"/>
</dbReference>
<keyword evidence="8 14" id="KW-0808">Transferase</keyword>
<gene>
    <name evidence="14" type="primary">ispDF</name>
    <name evidence="16" type="ORF">DFR49_0366</name>
</gene>
<comment type="catalytic activity">
    <reaction evidence="1 14">
        <text>4-CDP-2-C-methyl-D-erythritol 2-phosphate = 2-C-methyl-D-erythritol 2,4-cyclic diphosphate + CMP</text>
        <dbReference type="Rhea" id="RHEA:23864"/>
        <dbReference type="ChEBI" id="CHEBI:57919"/>
        <dbReference type="ChEBI" id="CHEBI:58483"/>
        <dbReference type="ChEBI" id="CHEBI:60377"/>
        <dbReference type="EC" id="4.6.1.12"/>
    </reaction>
</comment>
<dbReference type="Gene3D" id="3.90.550.10">
    <property type="entry name" value="Spore Coat Polysaccharide Biosynthesis Protein SpsA, Chain A"/>
    <property type="match status" value="1"/>
</dbReference>
<evidence type="ECO:0000256" key="9">
    <source>
        <dbReference type="ARBA" id="ARBA00022695"/>
    </source>
</evidence>
<dbReference type="HAMAP" id="MF_00108">
    <property type="entry name" value="IspD"/>
    <property type="match status" value="1"/>
</dbReference>
<dbReference type="AlphaFoldDB" id="A0A397PA73"/>
<dbReference type="SUPFAM" id="SSF69765">
    <property type="entry name" value="IpsF-like"/>
    <property type="match status" value="1"/>
</dbReference>
<feature type="site" description="Positions MEP for the nucleophilic attack" evidence="14">
    <location>
        <position position="149"/>
    </location>
</feature>
<dbReference type="EMBL" id="QXDC01000002">
    <property type="protein sequence ID" value="RIA45838.1"/>
    <property type="molecule type" value="Genomic_DNA"/>
</dbReference>
<dbReference type="InterPro" id="IPR020555">
    <property type="entry name" value="MECDP_synthase_CS"/>
</dbReference>
<comment type="pathway">
    <text evidence="4 14">Isoprenoid biosynthesis; isopentenyl diphosphate biosynthesis via DXP pathway; isopentenyl diphosphate from 1-deoxy-D-xylulose 5-phosphate: step 4/6.</text>
</comment>
<dbReference type="FunFam" id="3.90.550.10:FF:000003">
    <property type="entry name" value="2-C-methyl-D-erythritol 4-phosphate cytidylyltransferase"/>
    <property type="match status" value="1"/>
</dbReference>
<dbReference type="EC" id="4.6.1.12" evidence="14"/>
<feature type="site" description="Transition state stabilizer" evidence="14">
    <location>
        <position position="24"/>
    </location>
</feature>
<dbReference type="HAMAP" id="MF_00107">
    <property type="entry name" value="IspF"/>
    <property type="match status" value="1"/>
</dbReference>
<dbReference type="PROSITE" id="PS01295">
    <property type="entry name" value="ISPD"/>
    <property type="match status" value="1"/>
</dbReference>
<reference evidence="16 17" key="1">
    <citation type="submission" date="2018-08" db="EMBL/GenBank/DDBJ databases">
        <title>Genomic Encyclopedia of Type Strains, Phase IV (KMG-IV): sequencing the most valuable type-strain genomes for metagenomic binning, comparative biology and taxonomic classification.</title>
        <authorList>
            <person name="Goeker M."/>
        </authorList>
    </citation>
    <scope>NUCLEOTIDE SEQUENCE [LARGE SCALE GENOMIC DNA]</scope>
    <source>
        <strain evidence="16 17">DSM 25527</strain>
    </source>
</reference>
<comment type="caution">
    <text evidence="16">The sequence shown here is derived from an EMBL/GenBank/DDBJ whole genome shotgun (WGS) entry which is preliminary data.</text>
</comment>
<comment type="similarity">
    <text evidence="14">In the C-terminal section; belongs to the IspF family.</text>
</comment>
<evidence type="ECO:0000256" key="2">
    <source>
        <dbReference type="ARBA" id="ARBA00001282"/>
    </source>
</evidence>
<evidence type="ECO:0000259" key="15">
    <source>
        <dbReference type="Pfam" id="PF02542"/>
    </source>
</evidence>
<accession>A0A397PA73</accession>
<feature type="binding site" evidence="14">
    <location>
        <position position="265"/>
    </location>
    <ligand>
        <name>a divalent metal cation</name>
        <dbReference type="ChEBI" id="CHEBI:60240"/>
    </ligand>
</feature>
<evidence type="ECO:0000256" key="14">
    <source>
        <dbReference type="HAMAP-Rule" id="MF_01520"/>
    </source>
</evidence>
<dbReference type="Pfam" id="PF02542">
    <property type="entry name" value="YgbB"/>
    <property type="match status" value="1"/>
</dbReference>
<dbReference type="EC" id="2.7.7.60" evidence="14"/>
<keyword evidence="12 14" id="KW-0456">Lyase</keyword>
<dbReference type="InterPro" id="IPR001228">
    <property type="entry name" value="IspD"/>
</dbReference>
<dbReference type="OrthoDB" id="9804336at2"/>
<feature type="binding site" evidence="14">
    <location>
        <begin position="279"/>
        <end position="281"/>
    </location>
    <ligand>
        <name>4-CDP-2-C-methyl-D-erythritol 2-phosphate</name>
        <dbReference type="ChEBI" id="CHEBI:57919"/>
    </ligand>
</feature>
<feature type="region of interest" description="2-C-methyl-D-erythritol 4-phosphate cytidylyltransferase" evidence="14">
    <location>
        <begin position="1"/>
        <end position="225"/>
    </location>
</feature>
<feature type="binding site" evidence="14">
    <location>
        <position position="362"/>
    </location>
    <ligand>
        <name>4-CDP-2-C-methyl-D-erythritol 2-phosphate</name>
        <dbReference type="ChEBI" id="CHEBI:57919"/>
    </ligand>
</feature>
<feature type="site" description="Transition state stabilizer" evidence="14">
    <location>
        <position position="257"/>
    </location>
</feature>
<comment type="cofactor">
    <cofactor evidence="3 14">
        <name>a divalent metal cation</name>
        <dbReference type="ChEBI" id="CHEBI:60240"/>
    </cofactor>
</comment>
<feature type="site" description="Transition state stabilizer" evidence="14">
    <location>
        <position position="18"/>
    </location>
</feature>
<feature type="binding site" evidence="14">
    <location>
        <begin position="355"/>
        <end position="358"/>
    </location>
    <ligand>
        <name>4-CDP-2-C-methyl-D-erythritol 2-phosphate</name>
        <dbReference type="ChEBI" id="CHEBI:57919"/>
    </ligand>
</feature>
<dbReference type="RefSeq" id="WP_119034327.1">
    <property type="nucleotide sequence ID" value="NZ_QXDC01000002.1"/>
</dbReference>
<comment type="function">
    <text evidence="14">Bifunctional enzyme that catalyzes the formation of 4-diphosphocytidyl-2-C-methyl-D-erythritol from CTP and 2-C-methyl-D-erythritol 4-phosphate (MEP) (IspD), and catalyzes the conversion of 4-diphosphocytidyl-2-C-methyl-D-erythritol 2-phosphate (CDP-ME2P) to 2-C-methyl-D-erythritol 2,4-cyclodiphosphate (ME-CPP) with a corresponding release of cytidine 5-monophosphate (CMP) (IspF).</text>
</comment>
<feature type="domain" description="2-C-methyl-D-erythritol 2,4-cyclodiphosphate synthase" evidence="15">
    <location>
        <begin position="226"/>
        <end position="377"/>
    </location>
</feature>
<dbReference type="NCBIfam" id="TIGR00453">
    <property type="entry name" value="ispD"/>
    <property type="match status" value="1"/>
</dbReference>
<comment type="catalytic activity">
    <reaction evidence="2 14">
        <text>2-C-methyl-D-erythritol 4-phosphate + CTP + H(+) = 4-CDP-2-C-methyl-D-erythritol + diphosphate</text>
        <dbReference type="Rhea" id="RHEA:13429"/>
        <dbReference type="ChEBI" id="CHEBI:15378"/>
        <dbReference type="ChEBI" id="CHEBI:33019"/>
        <dbReference type="ChEBI" id="CHEBI:37563"/>
        <dbReference type="ChEBI" id="CHEBI:57823"/>
        <dbReference type="ChEBI" id="CHEBI:58262"/>
        <dbReference type="EC" id="2.7.7.60"/>
    </reaction>
</comment>
<feature type="binding site" evidence="14">
    <location>
        <begin position="231"/>
        <end position="233"/>
    </location>
    <ligand>
        <name>4-CDP-2-C-methyl-D-erythritol 2-phosphate</name>
        <dbReference type="ChEBI" id="CHEBI:57919"/>
    </ligand>
</feature>
<evidence type="ECO:0000256" key="6">
    <source>
        <dbReference type="ARBA" id="ARBA00008480"/>
    </source>
</evidence>
<name>A0A397PA73_9SPHN</name>
<evidence type="ECO:0000256" key="13">
    <source>
        <dbReference type="ARBA" id="ARBA00023268"/>
    </source>
</evidence>
<dbReference type="Gene3D" id="3.30.1330.50">
    <property type="entry name" value="2-C-methyl-D-erythritol 2,4-cyclodiphosphate synthase"/>
    <property type="match status" value="1"/>
</dbReference>
<dbReference type="InterPro" id="IPR029044">
    <property type="entry name" value="Nucleotide-diphossugar_trans"/>
</dbReference>